<dbReference type="SMR" id="A0A7M7G7J9"/>
<comment type="similarity">
    <text evidence="2">Belongs to the cytidine and deoxycytidylate deaminase family.</text>
</comment>
<evidence type="ECO:0000313" key="14">
    <source>
        <dbReference type="Proteomes" id="UP000002358"/>
    </source>
</evidence>
<dbReference type="GO" id="GO:0008270">
    <property type="term" value="F:zinc ion binding"/>
    <property type="evidence" value="ECO:0007669"/>
    <property type="project" value="InterPro"/>
</dbReference>
<keyword evidence="14" id="KW-1185">Reference proteome</keyword>
<dbReference type="Gene3D" id="3.40.140.10">
    <property type="entry name" value="Cytidine Deaminase, domain 2"/>
    <property type="match status" value="1"/>
</dbReference>
<dbReference type="InterPro" id="IPR002125">
    <property type="entry name" value="CMP_dCMP_dom"/>
</dbReference>
<dbReference type="GO" id="GO:0005737">
    <property type="term" value="C:cytoplasm"/>
    <property type="evidence" value="ECO:0007669"/>
    <property type="project" value="TreeGrafter"/>
</dbReference>
<evidence type="ECO:0000256" key="1">
    <source>
        <dbReference type="ARBA" id="ARBA00001947"/>
    </source>
</evidence>
<proteinExistence type="inferred from homology"/>
<evidence type="ECO:0000256" key="3">
    <source>
        <dbReference type="ARBA" id="ARBA00022723"/>
    </source>
</evidence>
<dbReference type="FunFam" id="3.40.140.10:FF:000021">
    <property type="entry name" value="Deoxycytidylate deaminase"/>
    <property type="match status" value="1"/>
</dbReference>
<dbReference type="AlphaFoldDB" id="A0A7M7G7J9"/>
<evidence type="ECO:0000256" key="5">
    <source>
        <dbReference type="ARBA" id="ARBA00022801"/>
    </source>
</evidence>
<feature type="domain" description="CMP/dCMP-type deaminase" evidence="12">
    <location>
        <begin position="34"/>
        <end position="159"/>
    </location>
</feature>
<keyword evidence="5" id="KW-0378">Hydrolase</keyword>
<accession>A0A7M7G7J9</accession>
<dbReference type="PANTHER" id="PTHR11086">
    <property type="entry name" value="DEOXYCYTIDYLATE DEAMINASE-RELATED"/>
    <property type="match status" value="1"/>
</dbReference>
<organism evidence="13 14">
    <name type="scientific">Nasonia vitripennis</name>
    <name type="common">Parasitic wasp</name>
    <dbReference type="NCBI Taxonomy" id="7425"/>
    <lineage>
        <taxon>Eukaryota</taxon>
        <taxon>Metazoa</taxon>
        <taxon>Ecdysozoa</taxon>
        <taxon>Arthropoda</taxon>
        <taxon>Hexapoda</taxon>
        <taxon>Insecta</taxon>
        <taxon>Pterygota</taxon>
        <taxon>Neoptera</taxon>
        <taxon>Endopterygota</taxon>
        <taxon>Hymenoptera</taxon>
        <taxon>Apocrita</taxon>
        <taxon>Proctotrupomorpha</taxon>
        <taxon>Chalcidoidea</taxon>
        <taxon>Pteromalidae</taxon>
        <taxon>Pteromalinae</taxon>
        <taxon>Nasonia</taxon>
    </lineage>
</organism>
<dbReference type="PANTHER" id="PTHR11086:SF18">
    <property type="entry name" value="DEOXYCYTIDYLATE DEAMINASE"/>
    <property type="match status" value="1"/>
</dbReference>
<evidence type="ECO:0000256" key="9">
    <source>
        <dbReference type="ARBA" id="ARBA00041763"/>
    </source>
</evidence>
<comment type="function">
    <text evidence="7">Supplies the nucleotide substrate for thymidylate synthetase.</text>
</comment>
<keyword evidence="3" id="KW-0479">Metal-binding</keyword>
<evidence type="ECO:0000256" key="11">
    <source>
        <dbReference type="ARBA" id="ARBA00071625"/>
    </source>
</evidence>
<evidence type="ECO:0000256" key="10">
    <source>
        <dbReference type="ARBA" id="ARBA00052978"/>
    </source>
</evidence>
<gene>
    <name evidence="13" type="primary">100118441</name>
</gene>
<dbReference type="FunCoup" id="A0A7M7G7J9">
    <property type="interactions" value="690"/>
</dbReference>
<keyword evidence="4" id="KW-0545">Nucleotide biosynthesis</keyword>
<dbReference type="SUPFAM" id="SSF53927">
    <property type="entry name" value="Cytidine deaminase-like"/>
    <property type="match status" value="1"/>
</dbReference>
<dbReference type="GO" id="GO:0009165">
    <property type="term" value="P:nucleotide biosynthetic process"/>
    <property type="evidence" value="ECO:0007669"/>
    <property type="project" value="UniProtKB-KW"/>
</dbReference>
<comment type="catalytic activity">
    <reaction evidence="10">
        <text>dCMP + H2O + H(+) = dUMP + NH4(+)</text>
        <dbReference type="Rhea" id="RHEA:22924"/>
        <dbReference type="ChEBI" id="CHEBI:15377"/>
        <dbReference type="ChEBI" id="CHEBI:15378"/>
        <dbReference type="ChEBI" id="CHEBI:28938"/>
        <dbReference type="ChEBI" id="CHEBI:57566"/>
        <dbReference type="ChEBI" id="CHEBI:246422"/>
        <dbReference type="EC" id="3.5.4.12"/>
    </reaction>
</comment>
<sequence length="206" mass="23357">MTEGSSAVEILCNGVDKCSVQTRDLNNKRTDFLDWDDYFMSVAFLASMRSKDPCTQVGACIVNEDKKIVGVGYNGMPIGCNDDDFSWKKAHESELDSKFLYVCHAELNAILNKNSENVKNCTLYVGLFPCNECAKVIIQSGIKRVYYMSDKHAHKVRTKAAKRMFDAAKVEYCQYKPKHEKIVIDFGEINWNDMTQLPPTPVKSRS</sequence>
<evidence type="ECO:0000256" key="8">
    <source>
        <dbReference type="ARBA" id="ARBA00038938"/>
    </source>
</evidence>
<dbReference type="InterPro" id="IPR035105">
    <property type="entry name" value="Deoxycytidylate_deaminase_dom"/>
</dbReference>
<dbReference type="PROSITE" id="PS00903">
    <property type="entry name" value="CYT_DCMP_DEAMINASES_1"/>
    <property type="match status" value="1"/>
</dbReference>
<dbReference type="GO" id="GO:0004132">
    <property type="term" value="F:dCMP deaminase activity"/>
    <property type="evidence" value="ECO:0007669"/>
    <property type="project" value="UniProtKB-EC"/>
</dbReference>
<dbReference type="CDD" id="cd01286">
    <property type="entry name" value="deoxycytidylate_deaminase"/>
    <property type="match status" value="1"/>
</dbReference>
<evidence type="ECO:0000256" key="2">
    <source>
        <dbReference type="ARBA" id="ARBA00006576"/>
    </source>
</evidence>
<evidence type="ECO:0000259" key="12">
    <source>
        <dbReference type="PROSITE" id="PS51747"/>
    </source>
</evidence>
<reference evidence="13" key="1">
    <citation type="submission" date="2021-01" db="UniProtKB">
        <authorList>
            <consortium name="EnsemblMetazoa"/>
        </authorList>
    </citation>
    <scope>IDENTIFICATION</scope>
</reference>
<comment type="cofactor">
    <cofactor evidence="1">
        <name>Zn(2+)</name>
        <dbReference type="ChEBI" id="CHEBI:29105"/>
    </cofactor>
</comment>
<evidence type="ECO:0000256" key="6">
    <source>
        <dbReference type="ARBA" id="ARBA00022833"/>
    </source>
</evidence>
<evidence type="ECO:0000256" key="4">
    <source>
        <dbReference type="ARBA" id="ARBA00022727"/>
    </source>
</evidence>
<dbReference type="InterPro" id="IPR016192">
    <property type="entry name" value="APOBEC/CMP_deaminase_Zn-bd"/>
</dbReference>
<dbReference type="EnsemblMetazoa" id="XM_001602357">
    <property type="protein sequence ID" value="XP_001602407"/>
    <property type="gene ID" value="LOC100118441"/>
</dbReference>
<dbReference type="InParanoid" id="A0A7M7G7J9"/>
<evidence type="ECO:0000256" key="7">
    <source>
        <dbReference type="ARBA" id="ARBA00037036"/>
    </source>
</evidence>
<dbReference type="PROSITE" id="PS51747">
    <property type="entry name" value="CYT_DCMP_DEAMINASES_2"/>
    <property type="match status" value="1"/>
</dbReference>
<name>A0A7M7G7J9_NASVI</name>
<dbReference type="InterPro" id="IPR015517">
    <property type="entry name" value="dCMP_deaminase-rel"/>
</dbReference>
<dbReference type="OMA" id="HCEEVGC"/>
<dbReference type="Pfam" id="PF00383">
    <property type="entry name" value="dCMP_cyt_deam_1"/>
    <property type="match status" value="1"/>
</dbReference>
<dbReference type="OrthoDB" id="6710946at2759"/>
<evidence type="ECO:0000313" key="13">
    <source>
        <dbReference type="EnsemblMetazoa" id="XP_001602407"/>
    </source>
</evidence>
<dbReference type="KEGG" id="nvi:100118441"/>
<dbReference type="EC" id="3.5.4.12" evidence="8"/>
<protein>
    <recommendedName>
        <fullName evidence="11">Probable deoxycytidylate deaminase</fullName>
        <ecNumber evidence="8">3.5.4.12</ecNumber>
    </recommendedName>
    <alternativeName>
        <fullName evidence="9">dCMP deaminase</fullName>
    </alternativeName>
</protein>
<dbReference type="Proteomes" id="UP000002358">
    <property type="component" value="Unassembled WGS sequence"/>
</dbReference>
<keyword evidence="6" id="KW-0862">Zinc</keyword>
<dbReference type="InterPro" id="IPR016193">
    <property type="entry name" value="Cytidine_deaminase-like"/>
</dbReference>